<comment type="caution">
    <text evidence="1">The sequence shown here is derived from an EMBL/GenBank/DDBJ whole genome shotgun (WGS) entry which is preliminary data.</text>
</comment>
<dbReference type="Proteomes" id="UP000541444">
    <property type="component" value="Unassembled WGS sequence"/>
</dbReference>
<sequence length="571" mass="65059">MLAIVLMHVVLACSRQHITVLFEKVMISCIHADCSYIRRRELWGDLVLIGASNMPWIVVGDFNVVLRAGEKKGGRGVRWRAVEEFQDFVNGSCLLEANSSGSEYTWCNGKMGNNRILCKLDRMLCNQAWSNLFPGWKYKVMARVKSDHSPLFGCNVGIPKAYNVPFRFCNMWTRHESFLQMVAENWNQPIVGDPLFLISSKLWPLKSRLKEWNTSVFGHNKRHIQVLSARVEALQQHLDSELDNDDIARELSQANQLLTTVVNYDEELWKQKARVNWLHSGDRNTAYFHALACIKWNKSLIHSLQTGDGILLEEQDEIKAHIGPKHLSKWLEMYQESSGQIFSSEKSKLFLGAMSNTKKQRVKDILGFDEGCLPTTYLGIPLVQGRVTWTLLRPLVEKIKRRATGWAGSLLSLQGRAVLVQSVLSSISIYSMGIYKWSASLIKEGERILCNFFWSGEPDSRKACVVAWDKVCKPFKEGGINLRRLKAINQSLMMKLSWNFLNPTDGWSEFMRAKFINKSGNFSRITKGYSIWAGVRGAIEDVRAHSGWVIGDGASIDLWRDNWCSSLSLKD</sequence>
<gene>
    <name evidence="1" type="ORF">GIB67_038617</name>
</gene>
<dbReference type="SUPFAM" id="SSF56219">
    <property type="entry name" value="DNase I-like"/>
    <property type="match status" value="1"/>
</dbReference>
<dbReference type="OrthoDB" id="1742302at2759"/>
<reference evidence="1 2" key="1">
    <citation type="journal article" date="2020" name="IScience">
        <title>Genome Sequencing of the Endangered Kingdonia uniflora (Circaeasteraceae, Ranunculales) Reveals Potential Mechanisms of Evolutionary Specialization.</title>
        <authorList>
            <person name="Sun Y."/>
            <person name="Deng T."/>
            <person name="Zhang A."/>
            <person name="Moore M.J."/>
            <person name="Landis J.B."/>
            <person name="Lin N."/>
            <person name="Zhang H."/>
            <person name="Zhang X."/>
            <person name="Huang J."/>
            <person name="Zhang X."/>
            <person name="Sun H."/>
            <person name="Wang H."/>
        </authorList>
    </citation>
    <scope>NUCLEOTIDE SEQUENCE [LARGE SCALE GENOMIC DNA]</scope>
    <source>
        <strain evidence="1">TB1705</strain>
        <tissue evidence="1">Leaf</tissue>
    </source>
</reference>
<dbReference type="Gene3D" id="3.60.10.10">
    <property type="entry name" value="Endonuclease/exonuclease/phosphatase"/>
    <property type="match status" value="1"/>
</dbReference>
<dbReference type="PANTHER" id="PTHR33116">
    <property type="entry name" value="REVERSE TRANSCRIPTASE ZINC-BINDING DOMAIN-CONTAINING PROTEIN-RELATED-RELATED"/>
    <property type="match status" value="1"/>
</dbReference>
<dbReference type="InterPro" id="IPR036691">
    <property type="entry name" value="Endo/exonu/phosph_ase_sf"/>
</dbReference>
<protein>
    <recommendedName>
        <fullName evidence="3">Reverse transcriptase</fullName>
    </recommendedName>
</protein>
<proteinExistence type="predicted"/>
<accession>A0A7J7NQ05</accession>
<evidence type="ECO:0000313" key="2">
    <source>
        <dbReference type="Proteomes" id="UP000541444"/>
    </source>
</evidence>
<dbReference type="AlphaFoldDB" id="A0A7J7NQ05"/>
<evidence type="ECO:0008006" key="3">
    <source>
        <dbReference type="Google" id="ProtNLM"/>
    </source>
</evidence>
<keyword evidence="2" id="KW-1185">Reference proteome</keyword>
<dbReference type="PANTHER" id="PTHR33116:SF80">
    <property type="entry name" value="REVERSE TRANSCRIPTASE ZINC-BINDING DOMAIN-CONTAINING PROTEIN"/>
    <property type="match status" value="1"/>
</dbReference>
<dbReference type="EMBL" id="JACGCM010000671">
    <property type="protein sequence ID" value="KAF6169120.1"/>
    <property type="molecule type" value="Genomic_DNA"/>
</dbReference>
<evidence type="ECO:0000313" key="1">
    <source>
        <dbReference type="EMBL" id="KAF6169120.1"/>
    </source>
</evidence>
<organism evidence="1 2">
    <name type="scientific">Kingdonia uniflora</name>
    <dbReference type="NCBI Taxonomy" id="39325"/>
    <lineage>
        <taxon>Eukaryota</taxon>
        <taxon>Viridiplantae</taxon>
        <taxon>Streptophyta</taxon>
        <taxon>Embryophyta</taxon>
        <taxon>Tracheophyta</taxon>
        <taxon>Spermatophyta</taxon>
        <taxon>Magnoliopsida</taxon>
        <taxon>Ranunculales</taxon>
        <taxon>Circaeasteraceae</taxon>
        <taxon>Kingdonia</taxon>
    </lineage>
</organism>
<name>A0A7J7NQ05_9MAGN</name>